<comment type="caution">
    <text evidence="2">The sequence shown here is derived from an EMBL/GenBank/DDBJ whole genome shotgun (WGS) entry which is preliminary data.</text>
</comment>
<organism evidence="2 3">
    <name type="scientific">Strigomonas culicis</name>
    <dbReference type="NCBI Taxonomy" id="28005"/>
    <lineage>
        <taxon>Eukaryota</taxon>
        <taxon>Discoba</taxon>
        <taxon>Euglenozoa</taxon>
        <taxon>Kinetoplastea</taxon>
        <taxon>Metakinetoplastina</taxon>
        <taxon>Trypanosomatida</taxon>
        <taxon>Trypanosomatidae</taxon>
        <taxon>Strigomonadinae</taxon>
        <taxon>Strigomonas</taxon>
    </lineage>
</organism>
<feature type="compositionally biased region" description="Acidic residues" evidence="1">
    <location>
        <begin position="165"/>
        <end position="176"/>
    </location>
</feature>
<protein>
    <submittedName>
        <fullName evidence="2">Uncharacterized protein</fullName>
    </submittedName>
</protein>
<dbReference type="EMBL" id="ATMH01011507">
    <property type="protein sequence ID" value="EPY16124.1"/>
    <property type="molecule type" value="Genomic_DNA"/>
</dbReference>
<proteinExistence type="predicted"/>
<feature type="compositionally biased region" description="Low complexity" evidence="1">
    <location>
        <begin position="332"/>
        <end position="364"/>
    </location>
</feature>
<reference evidence="2 3" key="1">
    <citation type="journal article" date="2013" name="PLoS ONE">
        <title>Predicting the Proteins of Angomonas deanei, Strigomonas culicis and Their Respective Endosymbionts Reveals New Aspects of the Trypanosomatidae Family.</title>
        <authorList>
            <person name="Motta M.C."/>
            <person name="Martins A.C."/>
            <person name="de Souza S.S."/>
            <person name="Catta-Preta C.M."/>
            <person name="Silva R."/>
            <person name="Klein C.C."/>
            <person name="de Almeida L.G."/>
            <person name="de Lima Cunha O."/>
            <person name="Ciapina L.P."/>
            <person name="Brocchi M."/>
            <person name="Colabardini A.C."/>
            <person name="de Araujo Lima B."/>
            <person name="Machado C.R."/>
            <person name="de Almeida Soares C.M."/>
            <person name="Probst C.M."/>
            <person name="de Menezes C.B."/>
            <person name="Thompson C.E."/>
            <person name="Bartholomeu D.C."/>
            <person name="Gradia D.F."/>
            <person name="Pavoni D.P."/>
            <person name="Grisard E.C."/>
            <person name="Fantinatti-Garboggini F."/>
            <person name="Marchini F.K."/>
            <person name="Rodrigues-Luiz G.F."/>
            <person name="Wagner G."/>
            <person name="Goldman G.H."/>
            <person name="Fietto J.L."/>
            <person name="Elias M.C."/>
            <person name="Goldman M.H."/>
            <person name="Sagot M.F."/>
            <person name="Pereira M."/>
            <person name="Stoco P.H."/>
            <person name="de Mendonca-Neto R.P."/>
            <person name="Teixeira S.M."/>
            <person name="Maciel T.E."/>
            <person name="de Oliveira Mendes T.A."/>
            <person name="Urmenyi T.P."/>
            <person name="de Souza W."/>
            <person name="Schenkman S."/>
            <person name="de Vasconcelos A.T."/>
        </authorList>
    </citation>
    <scope>NUCLEOTIDE SEQUENCE [LARGE SCALE GENOMIC DNA]</scope>
</reference>
<sequence>MLQPIYTLSLIASFCANGSPPLAFAAAHPVCRIITEERTVSGFTIAKGQVTIRTLEDGATEEDEEDPLAAEPSIRAPYSTREASPDILPYGPLHEARCRAPLPYVPNRYLRSTSCEGTPQRVIAISGQMEEVRQTLDRSAWWLQREQSRLPVSVVGRSLQGDFPLAEDEEEEEADGAMEAAEAAPLADGLLPAAEAARDGEPAHGLAAAAAADLLLQHAARGGGGEGEAEGAANPRATSPTRTTTTAAAAAAARRRAVSRWTWPPSRACRCSTSRCWTCRAAARCSTCRCSRRRCTSCGSTSRACRSPRTTSAGCGAARCWRSCARRAATASRRSTRSPGAATSATWRWTTRRWPTSPRSSPARGWRCSPSTAAARSAT</sequence>
<accession>S9TGW1</accession>
<evidence type="ECO:0000313" key="2">
    <source>
        <dbReference type="EMBL" id="EPY16124.1"/>
    </source>
</evidence>
<gene>
    <name evidence="2" type="ORF">STCU_11541</name>
</gene>
<evidence type="ECO:0000313" key="3">
    <source>
        <dbReference type="Proteomes" id="UP000015354"/>
    </source>
</evidence>
<name>S9TGW1_9TRYP</name>
<feature type="compositionally biased region" description="Low complexity" evidence="1">
    <location>
        <begin position="230"/>
        <end position="252"/>
    </location>
</feature>
<feature type="compositionally biased region" description="Polar residues" evidence="1">
    <location>
        <begin position="369"/>
        <end position="379"/>
    </location>
</feature>
<keyword evidence="3" id="KW-1185">Reference proteome</keyword>
<dbReference type="AlphaFoldDB" id="S9TGW1"/>
<feature type="region of interest" description="Disordered" evidence="1">
    <location>
        <begin position="332"/>
        <end position="379"/>
    </location>
</feature>
<dbReference type="Proteomes" id="UP000015354">
    <property type="component" value="Unassembled WGS sequence"/>
</dbReference>
<evidence type="ECO:0000256" key="1">
    <source>
        <dbReference type="SAM" id="MobiDB-lite"/>
    </source>
</evidence>
<feature type="region of interest" description="Disordered" evidence="1">
    <location>
        <begin position="161"/>
        <end position="182"/>
    </location>
</feature>
<feature type="region of interest" description="Disordered" evidence="1">
    <location>
        <begin position="221"/>
        <end position="253"/>
    </location>
</feature>